<feature type="transmembrane region" description="Helical" evidence="1">
    <location>
        <begin position="6"/>
        <end position="26"/>
    </location>
</feature>
<dbReference type="AlphaFoldDB" id="A0A1H8S9L7"/>
<reference evidence="2 3" key="1">
    <citation type="submission" date="2016-10" db="EMBL/GenBank/DDBJ databases">
        <authorList>
            <person name="de Groot N.N."/>
        </authorList>
    </citation>
    <scope>NUCLEOTIDE SEQUENCE [LARGE SCALE GENOMIC DNA]</scope>
    <source>
        <strain evidence="2 3">DSM 27842</strain>
    </source>
</reference>
<dbReference type="STRING" id="569882.SAMN04490248_11167"/>
<dbReference type="EMBL" id="FODS01000011">
    <property type="protein sequence ID" value="SEO75420.1"/>
    <property type="molecule type" value="Genomic_DNA"/>
</dbReference>
<dbReference type="Proteomes" id="UP000198893">
    <property type="component" value="Unassembled WGS sequence"/>
</dbReference>
<organism evidence="2 3">
    <name type="scientific">Salinihabitans flavidus</name>
    <dbReference type="NCBI Taxonomy" id="569882"/>
    <lineage>
        <taxon>Bacteria</taxon>
        <taxon>Pseudomonadati</taxon>
        <taxon>Pseudomonadota</taxon>
        <taxon>Alphaproteobacteria</taxon>
        <taxon>Rhodobacterales</taxon>
        <taxon>Roseobacteraceae</taxon>
        <taxon>Salinihabitans</taxon>
    </lineage>
</organism>
<proteinExistence type="predicted"/>
<accession>A0A1H8S9L7</accession>
<keyword evidence="3" id="KW-1185">Reference proteome</keyword>
<evidence type="ECO:0000256" key="1">
    <source>
        <dbReference type="SAM" id="Phobius"/>
    </source>
</evidence>
<dbReference type="RefSeq" id="WP_093118232.1">
    <property type="nucleotide sequence ID" value="NZ_FODS01000011.1"/>
</dbReference>
<protein>
    <recommendedName>
        <fullName evidence="4">50S ribosomal protein L35</fullName>
    </recommendedName>
</protein>
<keyword evidence="1" id="KW-0472">Membrane</keyword>
<evidence type="ECO:0008006" key="4">
    <source>
        <dbReference type="Google" id="ProtNLM"/>
    </source>
</evidence>
<name>A0A1H8S9L7_9RHOB</name>
<keyword evidence="1" id="KW-1133">Transmembrane helix</keyword>
<keyword evidence="1" id="KW-0812">Transmembrane</keyword>
<sequence>MNTDTALTIGLLIGVFSIPAMLSAYSEDRAPRYSMAAFILAAATIAWAVTQKPGGYELADVPNVVIEVIARMIR</sequence>
<feature type="transmembrane region" description="Helical" evidence="1">
    <location>
        <begin position="33"/>
        <end position="50"/>
    </location>
</feature>
<gene>
    <name evidence="2" type="ORF">SAMN04490248_11167</name>
</gene>
<evidence type="ECO:0000313" key="3">
    <source>
        <dbReference type="Proteomes" id="UP000198893"/>
    </source>
</evidence>
<dbReference type="OrthoDB" id="7875801at2"/>
<evidence type="ECO:0000313" key="2">
    <source>
        <dbReference type="EMBL" id="SEO75420.1"/>
    </source>
</evidence>